<dbReference type="AlphaFoldDB" id="A0A6G9YQH4"/>
<name>A0A6G9YQH4_9NOCA</name>
<dbReference type="EMBL" id="CP046172">
    <property type="protein sequence ID" value="QIS15448.1"/>
    <property type="molecule type" value="Genomic_DNA"/>
</dbReference>
<feature type="domain" description="CAAX prenyl protease 2/Lysostaphin resistance protein A-like" evidence="2">
    <location>
        <begin position="237"/>
        <end position="335"/>
    </location>
</feature>
<evidence type="ECO:0000313" key="3">
    <source>
        <dbReference type="EMBL" id="QIS15448.1"/>
    </source>
</evidence>
<keyword evidence="3" id="KW-0645">Protease</keyword>
<dbReference type="PANTHER" id="PTHR35797">
    <property type="entry name" value="PROTEASE-RELATED"/>
    <property type="match status" value="1"/>
</dbReference>
<dbReference type="Proteomes" id="UP000503540">
    <property type="component" value="Chromosome"/>
</dbReference>
<proteinExistence type="predicted"/>
<reference evidence="3 4" key="1">
    <citation type="journal article" date="2019" name="ACS Chem. Biol.">
        <title>Identification and Mobilization of a Cryptic Antibiotic Biosynthesis Gene Locus from a Human-Pathogenic Nocardia Isolate.</title>
        <authorList>
            <person name="Herisse M."/>
            <person name="Ishida K."/>
            <person name="Porter J.L."/>
            <person name="Howden B."/>
            <person name="Hertweck C."/>
            <person name="Stinear T.P."/>
            <person name="Pidot S.J."/>
        </authorList>
    </citation>
    <scope>NUCLEOTIDE SEQUENCE [LARGE SCALE GENOMIC DNA]</scope>
    <source>
        <strain evidence="3 4">AUSMDU00012717</strain>
    </source>
</reference>
<feature type="transmembrane region" description="Helical" evidence="1">
    <location>
        <begin position="190"/>
        <end position="217"/>
    </location>
</feature>
<feature type="transmembrane region" description="Helical" evidence="1">
    <location>
        <begin position="229"/>
        <end position="249"/>
    </location>
</feature>
<keyword evidence="1" id="KW-1133">Transmembrane helix</keyword>
<dbReference type="PANTHER" id="PTHR35797:SF1">
    <property type="entry name" value="PROTEASE"/>
    <property type="match status" value="1"/>
</dbReference>
<organism evidence="3 4">
    <name type="scientific">Nocardia arthritidis</name>
    <dbReference type="NCBI Taxonomy" id="228602"/>
    <lineage>
        <taxon>Bacteria</taxon>
        <taxon>Bacillati</taxon>
        <taxon>Actinomycetota</taxon>
        <taxon>Actinomycetes</taxon>
        <taxon>Mycobacteriales</taxon>
        <taxon>Nocardiaceae</taxon>
        <taxon>Nocardia</taxon>
    </lineage>
</organism>
<dbReference type="InterPro" id="IPR003675">
    <property type="entry name" value="Rce1/LyrA-like_dom"/>
</dbReference>
<evidence type="ECO:0000313" key="4">
    <source>
        <dbReference type="Proteomes" id="UP000503540"/>
    </source>
</evidence>
<feature type="transmembrane region" description="Helical" evidence="1">
    <location>
        <begin position="294"/>
        <end position="317"/>
    </location>
</feature>
<gene>
    <name evidence="3" type="ORF">F5544_38110</name>
</gene>
<dbReference type="GO" id="GO:0080120">
    <property type="term" value="P:CAAX-box protein maturation"/>
    <property type="evidence" value="ECO:0007669"/>
    <property type="project" value="UniProtKB-ARBA"/>
</dbReference>
<keyword evidence="4" id="KW-1185">Reference proteome</keyword>
<dbReference type="GO" id="GO:0008237">
    <property type="term" value="F:metallopeptidase activity"/>
    <property type="evidence" value="ECO:0007669"/>
    <property type="project" value="UniProtKB-KW"/>
</dbReference>
<feature type="transmembrane region" description="Helical" evidence="1">
    <location>
        <begin position="261"/>
        <end position="282"/>
    </location>
</feature>
<dbReference type="KEGG" id="nah:F5544_38110"/>
<dbReference type="Pfam" id="PF02517">
    <property type="entry name" value="Rce1-like"/>
    <property type="match status" value="1"/>
</dbReference>
<evidence type="ECO:0000256" key="1">
    <source>
        <dbReference type="SAM" id="Phobius"/>
    </source>
</evidence>
<keyword evidence="1" id="KW-0812">Transmembrane</keyword>
<dbReference type="InterPro" id="IPR042150">
    <property type="entry name" value="MmRce1-like"/>
</dbReference>
<feature type="transmembrane region" description="Helical" evidence="1">
    <location>
        <begin position="149"/>
        <end position="170"/>
    </location>
</feature>
<dbReference type="GO" id="GO:0004175">
    <property type="term" value="F:endopeptidase activity"/>
    <property type="evidence" value="ECO:0007669"/>
    <property type="project" value="UniProtKB-ARBA"/>
</dbReference>
<protein>
    <submittedName>
        <fullName evidence="3">CPBP family intramembrane metalloprotease</fullName>
    </submittedName>
</protein>
<evidence type="ECO:0000259" key="2">
    <source>
        <dbReference type="Pfam" id="PF02517"/>
    </source>
</evidence>
<feature type="transmembrane region" description="Helical" evidence="1">
    <location>
        <begin position="362"/>
        <end position="381"/>
    </location>
</feature>
<sequence length="391" mass="41286">MTRSATGRIRNPIPISKVGVANRTTTRAGIANRPTAVVRAHWATDRRNTAHRPLISRRENIHSIVPADAFRRGGACYTIAPAARVTARPSCAHLPSLGMKTVLAANPRRSARELCTFLLLSYAGAWIVASPMWLTGFHRDSAAQGPSPLAASCMLAMMLVPATVAIALTLREHRWPELPGVLGLRSSASWPLAIVRFASAAMVFVSITAVGLVVASGFGRYHPHLPADWTPIAGMLASALVSVPLYLGEEVGWQGYMLPRMLRFGAARGVTLGGIVWGLWHLPMTALGGSYPGHSLLVAVPAAVICAVGVGAVIAWIRLWSGSVWPAVAAHLGFNEFALPLTKFLAAPGSTPDPLIAGPLGVTTWPALLVVAGAALLHLHGGRRTTGTTRS</sequence>
<keyword evidence="3" id="KW-0378">Hydrolase</keyword>
<keyword evidence="1" id="KW-0472">Membrane</keyword>
<feature type="transmembrane region" description="Helical" evidence="1">
    <location>
        <begin position="324"/>
        <end position="342"/>
    </location>
</feature>
<keyword evidence="3" id="KW-0482">Metalloprotease</keyword>
<feature type="transmembrane region" description="Helical" evidence="1">
    <location>
        <begin position="114"/>
        <end position="134"/>
    </location>
</feature>
<accession>A0A6G9YQH4</accession>
<dbReference type="GO" id="GO:0006508">
    <property type="term" value="P:proteolysis"/>
    <property type="evidence" value="ECO:0007669"/>
    <property type="project" value="UniProtKB-KW"/>
</dbReference>